<name>A0AAD9WW11_9ROSI</name>
<dbReference type="AlphaFoldDB" id="A0AAD9WW11"/>
<evidence type="ECO:0008006" key="3">
    <source>
        <dbReference type="Google" id="ProtNLM"/>
    </source>
</evidence>
<dbReference type="EMBL" id="JANJYI010000006">
    <property type="protein sequence ID" value="KAK2645914.1"/>
    <property type="molecule type" value="Genomic_DNA"/>
</dbReference>
<comment type="caution">
    <text evidence="1">The sequence shown here is derived from an EMBL/GenBank/DDBJ whole genome shotgun (WGS) entry which is preliminary data.</text>
</comment>
<protein>
    <recommendedName>
        <fullName evidence="3">Retrotransposon gag domain-containing protein</fullName>
    </recommendedName>
</protein>
<keyword evidence="2" id="KW-1185">Reference proteome</keyword>
<gene>
    <name evidence="1" type="ORF">Ddye_021109</name>
</gene>
<evidence type="ECO:0000313" key="1">
    <source>
        <dbReference type="EMBL" id="KAK2645914.1"/>
    </source>
</evidence>
<sequence length="139" mass="16327">MKRVKKDFLDNQGARRLHDSHFSPFIEEVRRKSFTRSFKMPNVEQYMEERDLQGVGLENYLAHFNKEVVRVEDFSHIAAINAFTNDLQSGSFSFQLRQHRPNTYPKLVDITTNYARAKEEEVAQEGFLVRCSQPKKGEE</sequence>
<proteinExistence type="predicted"/>
<dbReference type="Proteomes" id="UP001280121">
    <property type="component" value="Unassembled WGS sequence"/>
</dbReference>
<evidence type="ECO:0000313" key="2">
    <source>
        <dbReference type="Proteomes" id="UP001280121"/>
    </source>
</evidence>
<organism evidence="1 2">
    <name type="scientific">Dipteronia dyeriana</name>
    <dbReference type="NCBI Taxonomy" id="168575"/>
    <lineage>
        <taxon>Eukaryota</taxon>
        <taxon>Viridiplantae</taxon>
        <taxon>Streptophyta</taxon>
        <taxon>Embryophyta</taxon>
        <taxon>Tracheophyta</taxon>
        <taxon>Spermatophyta</taxon>
        <taxon>Magnoliopsida</taxon>
        <taxon>eudicotyledons</taxon>
        <taxon>Gunneridae</taxon>
        <taxon>Pentapetalae</taxon>
        <taxon>rosids</taxon>
        <taxon>malvids</taxon>
        <taxon>Sapindales</taxon>
        <taxon>Sapindaceae</taxon>
        <taxon>Hippocastanoideae</taxon>
        <taxon>Acereae</taxon>
        <taxon>Dipteronia</taxon>
    </lineage>
</organism>
<accession>A0AAD9WW11</accession>
<reference evidence="1" key="1">
    <citation type="journal article" date="2023" name="Plant J.">
        <title>Genome sequences and population genomics provide insights into the demographic history, inbreeding, and mutation load of two 'living fossil' tree species of Dipteronia.</title>
        <authorList>
            <person name="Feng Y."/>
            <person name="Comes H.P."/>
            <person name="Chen J."/>
            <person name="Zhu S."/>
            <person name="Lu R."/>
            <person name="Zhang X."/>
            <person name="Li P."/>
            <person name="Qiu J."/>
            <person name="Olsen K.M."/>
            <person name="Qiu Y."/>
        </authorList>
    </citation>
    <scope>NUCLEOTIDE SEQUENCE</scope>
    <source>
        <strain evidence="1">KIB01</strain>
    </source>
</reference>